<dbReference type="EMBL" id="ML991774">
    <property type="protein sequence ID" value="KAF2238798.1"/>
    <property type="molecule type" value="Genomic_DNA"/>
</dbReference>
<feature type="region of interest" description="Disordered" evidence="1">
    <location>
        <begin position="169"/>
        <end position="195"/>
    </location>
</feature>
<sequence>MSATTEVTRTSRPRSGRGSELHDAGRTISSKRVDFKPTSKVWVGPGLLVQPSSSATEKPWTDEAEATVVWKIGSVVVQGNLNCVKGQREKVTEASSPSARRTGWLSKGNGQRPGLRETWRAAELGLAEGSAGALREKWDLAPAGPLASGLWARALAVRADGRDRRSSIAGFRHDKGSAGQRSPIARQYGGWTEPRTTGPDEYVQLVVNSTKERVTLTPRLQTQKGRGLAVWLASYAQDPSTRRQSERDFVTLKNFDQRLTWLSKDRGLEGTSAERACTSTSTSNSILHFDCPAPKSFSYKSAAATGYEYMLAPISILQPRFL</sequence>
<feature type="region of interest" description="Disordered" evidence="1">
    <location>
        <begin position="92"/>
        <end position="114"/>
    </location>
</feature>
<dbReference type="AlphaFoldDB" id="A0A6A6HLX0"/>
<dbReference type="Proteomes" id="UP000800092">
    <property type="component" value="Unassembled WGS sequence"/>
</dbReference>
<name>A0A6A6HLX0_VIRVR</name>
<organism evidence="2 3">
    <name type="scientific">Viridothelium virens</name>
    <name type="common">Speckled blister lichen</name>
    <name type="synonym">Trypethelium virens</name>
    <dbReference type="NCBI Taxonomy" id="1048519"/>
    <lineage>
        <taxon>Eukaryota</taxon>
        <taxon>Fungi</taxon>
        <taxon>Dikarya</taxon>
        <taxon>Ascomycota</taxon>
        <taxon>Pezizomycotina</taxon>
        <taxon>Dothideomycetes</taxon>
        <taxon>Dothideomycetes incertae sedis</taxon>
        <taxon>Trypetheliales</taxon>
        <taxon>Trypetheliaceae</taxon>
        <taxon>Viridothelium</taxon>
    </lineage>
</organism>
<reference evidence="2" key="1">
    <citation type="journal article" date="2020" name="Stud. Mycol.">
        <title>101 Dothideomycetes genomes: a test case for predicting lifestyles and emergence of pathogens.</title>
        <authorList>
            <person name="Haridas S."/>
            <person name="Albert R."/>
            <person name="Binder M."/>
            <person name="Bloem J."/>
            <person name="Labutti K."/>
            <person name="Salamov A."/>
            <person name="Andreopoulos B."/>
            <person name="Baker S."/>
            <person name="Barry K."/>
            <person name="Bills G."/>
            <person name="Bluhm B."/>
            <person name="Cannon C."/>
            <person name="Castanera R."/>
            <person name="Culley D."/>
            <person name="Daum C."/>
            <person name="Ezra D."/>
            <person name="Gonzalez J."/>
            <person name="Henrissat B."/>
            <person name="Kuo A."/>
            <person name="Liang C."/>
            <person name="Lipzen A."/>
            <person name="Lutzoni F."/>
            <person name="Magnuson J."/>
            <person name="Mondo S."/>
            <person name="Nolan M."/>
            <person name="Ohm R."/>
            <person name="Pangilinan J."/>
            <person name="Park H.-J."/>
            <person name="Ramirez L."/>
            <person name="Alfaro M."/>
            <person name="Sun H."/>
            <person name="Tritt A."/>
            <person name="Yoshinaga Y."/>
            <person name="Zwiers L.-H."/>
            <person name="Turgeon B."/>
            <person name="Goodwin S."/>
            <person name="Spatafora J."/>
            <person name="Crous P."/>
            <person name="Grigoriev I."/>
        </authorList>
    </citation>
    <scope>NUCLEOTIDE SEQUENCE</scope>
    <source>
        <strain evidence="2">Tuck. ex Michener</strain>
    </source>
</reference>
<gene>
    <name evidence="2" type="ORF">EV356DRAFT_548427</name>
</gene>
<evidence type="ECO:0000256" key="1">
    <source>
        <dbReference type="SAM" id="MobiDB-lite"/>
    </source>
</evidence>
<keyword evidence="3" id="KW-1185">Reference proteome</keyword>
<protein>
    <submittedName>
        <fullName evidence="2">Uncharacterized protein</fullName>
    </submittedName>
</protein>
<evidence type="ECO:0000313" key="3">
    <source>
        <dbReference type="Proteomes" id="UP000800092"/>
    </source>
</evidence>
<accession>A0A6A6HLX0</accession>
<proteinExistence type="predicted"/>
<feature type="compositionally biased region" description="Basic and acidic residues" evidence="1">
    <location>
        <begin position="17"/>
        <end position="34"/>
    </location>
</feature>
<feature type="region of interest" description="Disordered" evidence="1">
    <location>
        <begin position="1"/>
        <end position="34"/>
    </location>
</feature>
<evidence type="ECO:0000313" key="2">
    <source>
        <dbReference type="EMBL" id="KAF2238798.1"/>
    </source>
</evidence>